<feature type="domain" description="J" evidence="1">
    <location>
        <begin position="7"/>
        <end position="92"/>
    </location>
</feature>
<gene>
    <name evidence="2" type="ORF">EVJ58_g1730</name>
</gene>
<dbReference type="InterPro" id="IPR036869">
    <property type="entry name" value="J_dom_sf"/>
</dbReference>
<protein>
    <recommendedName>
        <fullName evidence="1">J domain-containing protein</fullName>
    </recommendedName>
</protein>
<dbReference type="STRING" id="34475.A0A4Y9YY20"/>
<comment type="caution">
    <text evidence="2">The sequence shown here is derived from an EMBL/GenBank/DDBJ whole genome shotgun (WGS) entry which is preliminary data.</text>
</comment>
<dbReference type="EMBL" id="SEKV01000058">
    <property type="protein sequence ID" value="TFY67274.1"/>
    <property type="molecule type" value="Genomic_DNA"/>
</dbReference>
<dbReference type="CDD" id="cd06257">
    <property type="entry name" value="DnaJ"/>
    <property type="match status" value="1"/>
</dbReference>
<dbReference type="Gene3D" id="1.10.287.110">
    <property type="entry name" value="DnaJ domain"/>
    <property type="match status" value="1"/>
</dbReference>
<dbReference type="Pfam" id="PF00226">
    <property type="entry name" value="DnaJ"/>
    <property type="match status" value="1"/>
</dbReference>
<reference evidence="2 3" key="1">
    <citation type="submission" date="2019-01" db="EMBL/GenBank/DDBJ databases">
        <title>Genome sequencing of the rare red list fungi Fomitopsis rosea.</title>
        <authorList>
            <person name="Buettner E."/>
            <person name="Kellner H."/>
        </authorList>
    </citation>
    <scope>NUCLEOTIDE SEQUENCE [LARGE SCALE GENOMIC DNA]</scope>
    <source>
        <strain evidence="2 3">DSM 105464</strain>
    </source>
</reference>
<name>A0A4Y9YY20_9APHY</name>
<dbReference type="AlphaFoldDB" id="A0A4Y9YY20"/>
<organism evidence="2 3">
    <name type="scientific">Rhodofomes roseus</name>
    <dbReference type="NCBI Taxonomy" id="34475"/>
    <lineage>
        <taxon>Eukaryota</taxon>
        <taxon>Fungi</taxon>
        <taxon>Dikarya</taxon>
        <taxon>Basidiomycota</taxon>
        <taxon>Agaricomycotina</taxon>
        <taxon>Agaricomycetes</taxon>
        <taxon>Polyporales</taxon>
        <taxon>Rhodofomes</taxon>
    </lineage>
</organism>
<proteinExistence type="predicted"/>
<sequence>MVTGEMNYYDLLGVSQDVSNDELKKAYEAQSSNWYVWLAQHARYIADKEEKTQEMSEAYEVLSDPVRLSNVFYPQLAHAHYQNLRALYDRYGGKLGLTLILTIGGRTYIDNGSSAGSTMATDSDLVAALTRLNIGQQGLMQPALQPRAAMSMAGNMHVAEQCHPVEPHEPMPLSLAAMQPVAIPLNAGQHLLDLERDFDGWFNPDFGHQIDVEQDRLNFERDFDEWFNPDIDASGLLCWPHTPRVLT</sequence>
<dbReference type="SMART" id="SM00271">
    <property type="entry name" value="DnaJ"/>
    <property type="match status" value="1"/>
</dbReference>
<dbReference type="PROSITE" id="PS50076">
    <property type="entry name" value="DNAJ_2"/>
    <property type="match status" value="1"/>
</dbReference>
<dbReference type="SUPFAM" id="SSF46565">
    <property type="entry name" value="Chaperone J-domain"/>
    <property type="match status" value="1"/>
</dbReference>
<evidence type="ECO:0000259" key="1">
    <source>
        <dbReference type="PROSITE" id="PS50076"/>
    </source>
</evidence>
<evidence type="ECO:0000313" key="3">
    <source>
        <dbReference type="Proteomes" id="UP000298390"/>
    </source>
</evidence>
<dbReference type="PRINTS" id="PR00625">
    <property type="entry name" value="JDOMAIN"/>
</dbReference>
<accession>A0A4Y9YY20</accession>
<evidence type="ECO:0000313" key="2">
    <source>
        <dbReference type="EMBL" id="TFY67274.1"/>
    </source>
</evidence>
<dbReference type="InterPro" id="IPR001623">
    <property type="entry name" value="DnaJ_domain"/>
</dbReference>
<dbReference type="Proteomes" id="UP000298390">
    <property type="component" value="Unassembled WGS sequence"/>
</dbReference>